<name>A0A0L7L7P3_OPEBR</name>
<keyword evidence="1" id="KW-0695">RNA-directed DNA polymerase</keyword>
<dbReference type="EMBL" id="JTDY01002388">
    <property type="protein sequence ID" value="KOB71517.1"/>
    <property type="molecule type" value="Genomic_DNA"/>
</dbReference>
<accession>A0A0L7L7P3</accession>
<sequence>MDSKHAENKIRLRSFQRAVERSMMGLKLRDRIRSSKIRSKTKILDAGKKATTLKWKWAGHIARVKDNRWSERVLHWWPRDGKRERGRPVCQAVSWSKKRTNTDEDL</sequence>
<comment type="caution">
    <text evidence="1">The sequence shown here is derived from an EMBL/GenBank/DDBJ whole genome shotgun (WGS) entry which is preliminary data.</text>
</comment>
<dbReference type="Proteomes" id="UP000037510">
    <property type="component" value="Unassembled WGS sequence"/>
</dbReference>
<proteinExistence type="predicted"/>
<keyword evidence="1" id="KW-0255">Endonuclease</keyword>
<keyword evidence="2" id="KW-1185">Reference proteome</keyword>
<evidence type="ECO:0000313" key="1">
    <source>
        <dbReference type="EMBL" id="KOB71517.1"/>
    </source>
</evidence>
<reference evidence="1 2" key="1">
    <citation type="journal article" date="2015" name="Genome Biol. Evol.">
        <title>The genome of winter moth (Operophtera brumata) provides a genomic perspective on sexual dimorphism and phenology.</title>
        <authorList>
            <person name="Derks M.F."/>
            <person name="Smit S."/>
            <person name="Salis L."/>
            <person name="Schijlen E."/>
            <person name="Bossers A."/>
            <person name="Mateman C."/>
            <person name="Pijl A.S."/>
            <person name="de Ridder D."/>
            <person name="Groenen M.A."/>
            <person name="Visser M.E."/>
            <person name="Megens H.J."/>
        </authorList>
    </citation>
    <scope>NUCLEOTIDE SEQUENCE [LARGE SCALE GENOMIC DNA]</scope>
    <source>
        <strain evidence="1">WM2013NL</strain>
        <tissue evidence="1">Head and thorax</tissue>
    </source>
</reference>
<keyword evidence="1" id="KW-0378">Hydrolase</keyword>
<keyword evidence="1" id="KW-0540">Nuclease</keyword>
<dbReference type="STRING" id="104452.A0A0L7L7P3"/>
<dbReference type="GO" id="GO:0004519">
    <property type="term" value="F:endonuclease activity"/>
    <property type="evidence" value="ECO:0007669"/>
    <property type="project" value="UniProtKB-KW"/>
</dbReference>
<keyword evidence="1" id="KW-0808">Transferase</keyword>
<evidence type="ECO:0000313" key="2">
    <source>
        <dbReference type="Proteomes" id="UP000037510"/>
    </source>
</evidence>
<dbReference type="AlphaFoldDB" id="A0A0L7L7P3"/>
<keyword evidence="1" id="KW-0548">Nucleotidyltransferase</keyword>
<organism evidence="1 2">
    <name type="scientific">Operophtera brumata</name>
    <name type="common">Winter moth</name>
    <name type="synonym">Phalaena brumata</name>
    <dbReference type="NCBI Taxonomy" id="104452"/>
    <lineage>
        <taxon>Eukaryota</taxon>
        <taxon>Metazoa</taxon>
        <taxon>Ecdysozoa</taxon>
        <taxon>Arthropoda</taxon>
        <taxon>Hexapoda</taxon>
        <taxon>Insecta</taxon>
        <taxon>Pterygota</taxon>
        <taxon>Neoptera</taxon>
        <taxon>Endopterygota</taxon>
        <taxon>Lepidoptera</taxon>
        <taxon>Glossata</taxon>
        <taxon>Ditrysia</taxon>
        <taxon>Geometroidea</taxon>
        <taxon>Geometridae</taxon>
        <taxon>Larentiinae</taxon>
        <taxon>Operophtera</taxon>
    </lineage>
</organism>
<protein>
    <submittedName>
        <fullName evidence="1">Endonuclease-reverse transcriptase</fullName>
    </submittedName>
</protein>
<gene>
    <name evidence="1" type="ORF">OBRU01_13563</name>
</gene>
<dbReference type="GO" id="GO:0003964">
    <property type="term" value="F:RNA-directed DNA polymerase activity"/>
    <property type="evidence" value="ECO:0007669"/>
    <property type="project" value="UniProtKB-KW"/>
</dbReference>